<comment type="caution">
    <text evidence="2">The sequence shown here is derived from an EMBL/GenBank/DDBJ whole genome shotgun (WGS) entry which is preliminary data.</text>
</comment>
<dbReference type="EMBL" id="JADRCQ010000018">
    <property type="protein sequence ID" value="MBK5075183.1"/>
    <property type="molecule type" value="Genomic_DNA"/>
</dbReference>
<dbReference type="AlphaFoldDB" id="A0A9D7ALS5"/>
<accession>A0A9D7ALS5</accession>
<evidence type="ECO:0000313" key="4">
    <source>
        <dbReference type="Proteomes" id="UP001296969"/>
    </source>
</evidence>
<reference evidence="2 4" key="1">
    <citation type="submission" date="2020-11" db="EMBL/GenBank/DDBJ databases">
        <title>Insectihabitans protaetiae gen. nov. sp. nov. and Insectihabitans allomyrinae sp. nov., isolated from larvae of Protaetia brevitarsis seulensis and Allomyrina dichotoma, respectively.</title>
        <authorList>
            <person name="Lee S.D."/>
            <person name="Byeon Y.-S."/>
            <person name="Kim S.-M."/>
            <person name="Yang H.L."/>
            <person name="Kim I.S."/>
        </authorList>
    </citation>
    <scope>NUCLEOTIDE SEQUENCE</scope>
    <source>
        <strain evidence="2">CWB-B4</strain>
        <strain evidence="1 4">CWB-B43</strain>
    </source>
</reference>
<organism evidence="2 3">
    <name type="scientific">Limnobaculum xujianqingii</name>
    <dbReference type="NCBI Taxonomy" id="2738837"/>
    <lineage>
        <taxon>Bacteria</taxon>
        <taxon>Pseudomonadati</taxon>
        <taxon>Pseudomonadota</taxon>
        <taxon>Gammaproteobacteria</taxon>
        <taxon>Enterobacterales</taxon>
        <taxon>Budviciaceae</taxon>
        <taxon>Limnobaculum</taxon>
    </lineage>
</organism>
<name>A0A9D7ALS5_9GAMM</name>
<dbReference type="RefSeq" id="WP_228399522.1">
    <property type="nucleotide sequence ID" value="NZ_JADRCP010000018.1"/>
</dbReference>
<dbReference type="Proteomes" id="UP001296969">
    <property type="component" value="Unassembled WGS sequence"/>
</dbReference>
<evidence type="ECO:0000313" key="2">
    <source>
        <dbReference type="EMBL" id="MBK5178493.1"/>
    </source>
</evidence>
<evidence type="ECO:0000313" key="1">
    <source>
        <dbReference type="EMBL" id="MBK5075183.1"/>
    </source>
</evidence>
<keyword evidence="4" id="KW-1185">Reference proteome</keyword>
<proteinExistence type="predicted"/>
<sequence>MEQKEEKKYMLFGVETSESAIRYLTDVVAQPIIEVAKHGALNGWDAEKIKAATEATARGIAWGIKSLRE</sequence>
<protein>
    <submittedName>
        <fullName evidence="2">Uncharacterized protein</fullName>
    </submittedName>
</protein>
<gene>
    <name evidence="2" type="ORF">I2492_19480</name>
    <name evidence="1" type="ORF">I2493_19475</name>
</gene>
<dbReference type="Proteomes" id="UP000807542">
    <property type="component" value="Unassembled WGS sequence"/>
</dbReference>
<evidence type="ECO:0000313" key="3">
    <source>
        <dbReference type="Proteomes" id="UP000807542"/>
    </source>
</evidence>
<dbReference type="EMBL" id="JADRCP010000018">
    <property type="protein sequence ID" value="MBK5178493.1"/>
    <property type="molecule type" value="Genomic_DNA"/>
</dbReference>